<dbReference type="OrthoDB" id="9796287at2"/>
<dbReference type="RefSeq" id="WP_076513798.1">
    <property type="nucleotide sequence ID" value="NZ_FTOH01000001.1"/>
</dbReference>
<protein>
    <submittedName>
        <fullName evidence="1">Uncharacterized protein</fullName>
    </submittedName>
</protein>
<dbReference type="Gene3D" id="2.40.30.160">
    <property type="match status" value="1"/>
</dbReference>
<dbReference type="AlphaFoldDB" id="A0A1N7J3U8"/>
<dbReference type="PANTHER" id="PTHR22602:SF0">
    <property type="entry name" value="TRANSFERASE CAF17, MITOCHONDRIAL-RELATED"/>
    <property type="match status" value="1"/>
</dbReference>
<dbReference type="Proteomes" id="UP000185639">
    <property type="component" value="Unassembled WGS sequence"/>
</dbReference>
<gene>
    <name evidence="1" type="ORF">SAMN05421686_101322</name>
</gene>
<dbReference type="InterPro" id="IPR017703">
    <property type="entry name" value="YgfZ/GCV_T_CS"/>
</dbReference>
<dbReference type="Gene3D" id="3.30.70.1400">
    <property type="entry name" value="Aminomethyltransferase beta-barrel domains"/>
    <property type="match status" value="1"/>
</dbReference>
<dbReference type="EMBL" id="FTOH01000001">
    <property type="protein sequence ID" value="SIS43984.1"/>
    <property type="molecule type" value="Genomic_DNA"/>
</dbReference>
<dbReference type="GO" id="GO:0016226">
    <property type="term" value="P:iron-sulfur cluster assembly"/>
    <property type="evidence" value="ECO:0007669"/>
    <property type="project" value="TreeGrafter"/>
</dbReference>
<dbReference type="NCBIfam" id="TIGR03317">
    <property type="entry name" value="ygfZ_signature"/>
    <property type="match status" value="1"/>
</dbReference>
<dbReference type="SUPFAM" id="SSF103025">
    <property type="entry name" value="Folate-binding domain"/>
    <property type="match status" value="1"/>
</dbReference>
<name>A0A1N7J3U8_9GAMM</name>
<dbReference type="STRING" id="484498.SAMN05421686_101322"/>
<reference evidence="2" key="1">
    <citation type="submission" date="2017-01" db="EMBL/GenBank/DDBJ databases">
        <authorList>
            <person name="Varghese N."/>
            <person name="Submissions S."/>
        </authorList>
    </citation>
    <scope>NUCLEOTIDE SEQUENCE [LARGE SCALE GENOMIC DNA]</scope>
    <source>
        <strain evidence="2">DSM 24913</strain>
    </source>
</reference>
<accession>A0A1N7J3U8</accession>
<proteinExistence type="predicted"/>
<sequence>MSQTIATFGQITDQGFIPANGSPSPSDQGEARTVLSQFTLLQIDGPDSEKFLQGQLTCDMQSVTSEQWQAGACCDAKGRMIANFIAARSDTGFILRLPSFQAEVLVNHLKKYAVFFKATMSVTENLRIIGELNTASGDKSVRQGDVRQLNWPDGRCEYWLPDALTDDYLSNYPLVSESAWHAADVSSGWLWVQPLSSAAWIPQYCDWQAHDGISFSKGCYTGQEVVARLQYLGKSKRHLYRVEPATDLPDIMADVLINGKAKGELATRVCRDGKFIGLAVVSSDEETLEGECGDRKITLRRVFYTEDERG</sequence>
<evidence type="ECO:0000313" key="2">
    <source>
        <dbReference type="Proteomes" id="UP000185639"/>
    </source>
</evidence>
<evidence type="ECO:0000313" key="1">
    <source>
        <dbReference type="EMBL" id="SIS43984.1"/>
    </source>
</evidence>
<dbReference type="PANTHER" id="PTHR22602">
    <property type="entry name" value="TRANSFERASE CAF17, MITOCHONDRIAL-RELATED"/>
    <property type="match status" value="1"/>
</dbReference>
<keyword evidence="2" id="KW-1185">Reference proteome</keyword>
<organism evidence="1 2">
    <name type="scientific">Thalassolituus maritimus</name>
    <dbReference type="NCBI Taxonomy" id="484498"/>
    <lineage>
        <taxon>Bacteria</taxon>
        <taxon>Pseudomonadati</taxon>
        <taxon>Pseudomonadota</taxon>
        <taxon>Gammaproteobacteria</taxon>
        <taxon>Oceanospirillales</taxon>
        <taxon>Oceanospirillaceae</taxon>
        <taxon>Thalassolituus</taxon>
    </lineage>
</organism>
<dbReference type="InterPro" id="IPR045179">
    <property type="entry name" value="YgfZ/GcvT"/>
</dbReference>